<dbReference type="EMBL" id="REGN01001452">
    <property type="protein sequence ID" value="RNA34559.1"/>
    <property type="molecule type" value="Genomic_DNA"/>
</dbReference>
<feature type="repeat" description="WD" evidence="6">
    <location>
        <begin position="124"/>
        <end position="165"/>
    </location>
</feature>
<proteinExistence type="predicted"/>
<dbReference type="Pfam" id="PF00400">
    <property type="entry name" value="WD40"/>
    <property type="match status" value="3"/>
</dbReference>
<evidence type="ECO:0000313" key="8">
    <source>
        <dbReference type="EMBL" id="RNA34559.1"/>
    </source>
</evidence>
<dbReference type="PANTHER" id="PTHR19845:SF0">
    <property type="entry name" value="KATANIN P80 WD40 REPEAT-CONTAINING SUBUNIT B1"/>
    <property type="match status" value="1"/>
</dbReference>
<dbReference type="SMART" id="SM00320">
    <property type="entry name" value="WD40"/>
    <property type="match status" value="4"/>
</dbReference>
<sequence>MHLKFMYLTKILCSITMNLNNAAVGQPNKRSIKLNEFIAHGSAVTACALGHKSACLAATGGDDKKSLNGHTSSIQSISFSSNEDKIVSGSASGSYADYIASGSGSIDSQIRLWDLRKKGCIFTYKGHTDCINALRFSPDSKWLASASDDSLVKIWDLKAGRLLVDLKGHQCAVNSLEFHPYEFLLASGSTDRTVKFWDLEKMENVSTSPILLNSVKIVKFETNGRCLFSASHDNLQSISWEPSEIHDSVYCQWKNVSDMCISSNKLIASSFTKNMVSIFAVDLLQVAPIGSPPQSEDRFQILPNKVKKPVSALNDTNGPNANHLEPKRSTLNRITKENSPGDKQNFFLDIRTNQPPTQPQSQPVVQPAPTFRQTFTLSPNFNSDNIKKNLSNEANGPAYRQSIIEDPVQPVKMNVKKNPNDQIMSEKLKLSDEIRDKIEIEPKKNLHDDKTIDENENLAFVIENGHENFMKEMKMRSRKLQSICVMWNSGNIKPALDHAVNLKDGNIMANILNEINSLNSLWNLDICTILLPSIRNLISSRYEEYMLIGSESCKLVFKNFGKLIKSNLMSASNVGVSFDISREERFRKSGNSRICDRSIT</sequence>
<evidence type="ECO:0000256" key="4">
    <source>
        <dbReference type="ARBA" id="ARBA00022737"/>
    </source>
</evidence>
<dbReference type="Pfam" id="PF13925">
    <property type="entry name" value="Katanin_con80"/>
    <property type="match status" value="1"/>
</dbReference>
<feature type="repeat" description="WD" evidence="6">
    <location>
        <begin position="166"/>
        <end position="207"/>
    </location>
</feature>
<evidence type="ECO:0000256" key="1">
    <source>
        <dbReference type="ARBA" id="ARBA00004245"/>
    </source>
</evidence>
<feature type="repeat" description="WD" evidence="6">
    <location>
        <begin position="103"/>
        <end position="123"/>
    </location>
</feature>
<accession>A0A3M7SFR2</accession>
<dbReference type="STRING" id="10195.A0A3M7SFR2"/>
<dbReference type="GO" id="GO:0007019">
    <property type="term" value="P:microtubule depolymerization"/>
    <property type="evidence" value="ECO:0007669"/>
    <property type="project" value="TreeGrafter"/>
</dbReference>
<evidence type="ECO:0000256" key="3">
    <source>
        <dbReference type="ARBA" id="ARBA00022574"/>
    </source>
</evidence>
<dbReference type="PANTHER" id="PTHR19845">
    <property type="entry name" value="KATANIN P80 SUBUNIT"/>
    <property type="match status" value="1"/>
</dbReference>
<dbReference type="GO" id="GO:0008352">
    <property type="term" value="C:katanin complex"/>
    <property type="evidence" value="ECO:0007669"/>
    <property type="project" value="TreeGrafter"/>
</dbReference>
<comment type="caution">
    <text evidence="8">The sequence shown here is derived from an EMBL/GenBank/DDBJ whole genome shotgun (WGS) entry which is preliminary data.</text>
</comment>
<keyword evidence="2" id="KW-0963">Cytoplasm</keyword>
<organism evidence="8 9">
    <name type="scientific">Brachionus plicatilis</name>
    <name type="common">Marine rotifer</name>
    <name type="synonym">Brachionus muelleri</name>
    <dbReference type="NCBI Taxonomy" id="10195"/>
    <lineage>
        <taxon>Eukaryota</taxon>
        <taxon>Metazoa</taxon>
        <taxon>Spiralia</taxon>
        <taxon>Gnathifera</taxon>
        <taxon>Rotifera</taxon>
        <taxon>Eurotatoria</taxon>
        <taxon>Monogononta</taxon>
        <taxon>Pseudotrocha</taxon>
        <taxon>Ploima</taxon>
        <taxon>Brachionidae</taxon>
        <taxon>Brachionus</taxon>
    </lineage>
</organism>
<gene>
    <name evidence="8" type="ORF">BpHYR1_009111</name>
</gene>
<reference evidence="8 9" key="1">
    <citation type="journal article" date="2018" name="Sci. Rep.">
        <title>Genomic signatures of local adaptation to the degree of environmental predictability in rotifers.</title>
        <authorList>
            <person name="Franch-Gras L."/>
            <person name="Hahn C."/>
            <person name="Garcia-Roger E.M."/>
            <person name="Carmona M.J."/>
            <person name="Serra M."/>
            <person name="Gomez A."/>
        </authorList>
    </citation>
    <scope>NUCLEOTIDE SEQUENCE [LARGE SCALE GENOMIC DNA]</scope>
    <source>
        <strain evidence="8">HYR1</strain>
    </source>
</reference>
<dbReference type="InterPro" id="IPR020472">
    <property type="entry name" value="WD40_PAC1"/>
</dbReference>
<dbReference type="GO" id="GO:0008017">
    <property type="term" value="F:microtubule binding"/>
    <property type="evidence" value="ECO:0007669"/>
    <property type="project" value="InterPro"/>
</dbReference>
<evidence type="ECO:0000259" key="7">
    <source>
        <dbReference type="Pfam" id="PF13925"/>
    </source>
</evidence>
<keyword evidence="5" id="KW-0206">Cytoskeleton</keyword>
<dbReference type="OrthoDB" id="10251605at2759"/>
<comment type="subcellular location">
    <subcellularLocation>
        <location evidence="1">Cytoplasm</location>
        <location evidence="1">Cytoskeleton</location>
    </subcellularLocation>
</comment>
<dbReference type="InterPro" id="IPR001680">
    <property type="entry name" value="WD40_rpt"/>
</dbReference>
<dbReference type="CDD" id="cd00200">
    <property type="entry name" value="WD40"/>
    <property type="match status" value="1"/>
</dbReference>
<dbReference type="AlphaFoldDB" id="A0A3M7SFR2"/>
<name>A0A3M7SFR2_BRAPC</name>
<dbReference type="InterPro" id="IPR036322">
    <property type="entry name" value="WD40_repeat_dom_sf"/>
</dbReference>
<protein>
    <submittedName>
        <fullName evidence="8">Katanin p80 WD40 repeat-containing subunit B1 isoform X2</fullName>
    </submittedName>
</protein>
<dbReference type="Gene3D" id="2.130.10.10">
    <property type="entry name" value="YVTN repeat-like/Quinoprotein amine dehydrogenase"/>
    <property type="match status" value="2"/>
</dbReference>
<dbReference type="PROSITE" id="PS50082">
    <property type="entry name" value="WD_REPEATS_2"/>
    <property type="match status" value="3"/>
</dbReference>
<keyword evidence="4" id="KW-0677">Repeat</keyword>
<keyword evidence="3 6" id="KW-0853">WD repeat</keyword>
<evidence type="ECO:0000313" key="9">
    <source>
        <dbReference type="Proteomes" id="UP000276133"/>
    </source>
</evidence>
<dbReference type="PROSITE" id="PS50294">
    <property type="entry name" value="WD_REPEATS_REGION"/>
    <property type="match status" value="2"/>
</dbReference>
<dbReference type="Proteomes" id="UP000276133">
    <property type="component" value="Unassembled WGS sequence"/>
</dbReference>
<evidence type="ECO:0000256" key="2">
    <source>
        <dbReference type="ARBA" id="ARBA00022490"/>
    </source>
</evidence>
<evidence type="ECO:0000256" key="6">
    <source>
        <dbReference type="PROSITE-ProRule" id="PRU00221"/>
    </source>
</evidence>
<dbReference type="PROSITE" id="PS00678">
    <property type="entry name" value="WD_REPEATS_1"/>
    <property type="match status" value="2"/>
</dbReference>
<dbReference type="InterPro" id="IPR019775">
    <property type="entry name" value="WD40_repeat_CS"/>
</dbReference>
<dbReference type="InterPro" id="IPR028021">
    <property type="entry name" value="Katanin_C-terminal"/>
</dbReference>
<feature type="domain" description="Katanin p80 subunit C-terminal" evidence="7">
    <location>
        <begin position="465"/>
        <end position="588"/>
    </location>
</feature>
<dbReference type="SUPFAM" id="SSF50978">
    <property type="entry name" value="WD40 repeat-like"/>
    <property type="match status" value="1"/>
</dbReference>
<keyword evidence="9" id="KW-1185">Reference proteome</keyword>
<dbReference type="PRINTS" id="PR00320">
    <property type="entry name" value="GPROTEINBRPT"/>
</dbReference>
<dbReference type="InterPro" id="IPR015943">
    <property type="entry name" value="WD40/YVTN_repeat-like_dom_sf"/>
</dbReference>
<evidence type="ECO:0000256" key="5">
    <source>
        <dbReference type="ARBA" id="ARBA00023212"/>
    </source>
</evidence>